<dbReference type="HOGENOM" id="CLU_1272779_0_0_1"/>
<dbReference type="PANTHER" id="PTHR42085:SF1">
    <property type="entry name" value="F-BOX DOMAIN-CONTAINING PROTEIN"/>
    <property type="match status" value="1"/>
</dbReference>
<organism evidence="1 2">
    <name type="scientific">Pseudocercospora fijiensis (strain CIRAD86)</name>
    <name type="common">Black leaf streak disease fungus</name>
    <name type="synonym">Mycosphaerella fijiensis</name>
    <dbReference type="NCBI Taxonomy" id="383855"/>
    <lineage>
        <taxon>Eukaryota</taxon>
        <taxon>Fungi</taxon>
        <taxon>Dikarya</taxon>
        <taxon>Ascomycota</taxon>
        <taxon>Pezizomycotina</taxon>
        <taxon>Dothideomycetes</taxon>
        <taxon>Dothideomycetidae</taxon>
        <taxon>Mycosphaerellales</taxon>
        <taxon>Mycosphaerellaceae</taxon>
        <taxon>Pseudocercospora</taxon>
    </lineage>
</organism>
<name>M3A3E4_PSEFD</name>
<dbReference type="KEGG" id="pfj:MYCFIDRAFT_79718"/>
<dbReference type="OrthoDB" id="3816007at2759"/>
<gene>
    <name evidence="1" type="ORF">MYCFIDRAFT_79718</name>
</gene>
<proteinExistence type="predicted"/>
<dbReference type="VEuPathDB" id="FungiDB:MYCFIDRAFT_79718"/>
<dbReference type="InterPro" id="IPR038883">
    <property type="entry name" value="AN11006-like"/>
</dbReference>
<keyword evidence="2" id="KW-1185">Reference proteome</keyword>
<dbReference type="PANTHER" id="PTHR42085">
    <property type="entry name" value="F-BOX DOMAIN-CONTAINING PROTEIN"/>
    <property type="match status" value="1"/>
</dbReference>
<dbReference type="EMBL" id="KB446562">
    <property type="protein sequence ID" value="EME79161.1"/>
    <property type="molecule type" value="Genomic_DNA"/>
</dbReference>
<reference evidence="1 2" key="1">
    <citation type="journal article" date="2012" name="PLoS Pathog.">
        <title>Diverse lifestyles and strategies of plant pathogenesis encoded in the genomes of eighteen Dothideomycetes fungi.</title>
        <authorList>
            <person name="Ohm R.A."/>
            <person name="Feau N."/>
            <person name="Henrissat B."/>
            <person name="Schoch C.L."/>
            <person name="Horwitz B.A."/>
            <person name="Barry K.W."/>
            <person name="Condon B.J."/>
            <person name="Copeland A.C."/>
            <person name="Dhillon B."/>
            <person name="Glaser F."/>
            <person name="Hesse C.N."/>
            <person name="Kosti I."/>
            <person name="LaButti K."/>
            <person name="Lindquist E.A."/>
            <person name="Lucas S."/>
            <person name="Salamov A.A."/>
            <person name="Bradshaw R.E."/>
            <person name="Ciuffetti L."/>
            <person name="Hamelin R.C."/>
            <person name="Kema G.H.J."/>
            <person name="Lawrence C."/>
            <person name="Scott J.A."/>
            <person name="Spatafora J.W."/>
            <person name="Turgeon B.G."/>
            <person name="de Wit P.J.G.M."/>
            <person name="Zhong S."/>
            <person name="Goodwin S.B."/>
            <person name="Grigoriev I.V."/>
        </authorList>
    </citation>
    <scope>NUCLEOTIDE SEQUENCE [LARGE SCALE GENOMIC DNA]</scope>
    <source>
        <strain evidence="1 2">CIRAD86</strain>
    </source>
</reference>
<evidence type="ECO:0000313" key="1">
    <source>
        <dbReference type="EMBL" id="EME79161.1"/>
    </source>
</evidence>
<dbReference type="RefSeq" id="XP_007929954.1">
    <property type="nucleotide sequence ID" value="XM_007931763.1"/>
</dbReference>
<sequence>MDSSPLAKLSAELRNEIYELALSFEDTITVTGTSASSDLECSIGHPTALIQTCRQIRSEATRMFYANNTFHIGGSGSSDSVEVTDAFSVLQRFSHTIGLHNSKAIKRISVEVVYHQRMHFPLEPSAMENINAQIKSMRHAAQFLDTKSFKCVLKLYSLFQHRFRPAVVVELDVVDYEDSRQKAIAKNREDSLDLGDAIFARLFLGMLHKDFGEEHGE</sequence>
<dbReference type="AlphaFoldDB" id="M3A3E4"/>
<dbReference type="GeneID" id="19341624"/>
<evidence type="ECO:0000313" key="2">
    <source>
        <dbReference type="Proteomes" id="UP000016932"/>
    </source>
</evidence>
<accession>M3A3E4</accession>
<protein>
    <submittedName>
        <fullName evidence="1">Uncharacterized protein</fullName>
    </submittedName>
</protein>
<dbReference type="Proteomes" id="UP000016932">
    <property type="component" value="Unassembled WGS sequence"/>
</dbReference>
<dbReference type="eggNOG" id="ENOG502TMRD">
    <property type="taxonomic scope" value="Eukaryota"/>
</dbReference>